<comment type="caution">
    <text evidence="1">The sequence shown here is derived from an EMBL/GenBank/DDBJ whole genome shotgun (WGS) entry which is preliminary data.</text>
</comment>
<dbReference type="Proteomes" id="UP001187531">
    <property type="component" value="Unassembled WGS sequence"/>
</dbReference>
<evidence type="ECO:0000313" key="2">
    <source>
        <dbReference type="Proteomes" id="UP001187531"/>
    </source>
</evidence>
<reference evidence="1" key="1">
    <citation type="submission" date="2023-07" db="EMBL/GenBank/DDBJ databases">
        <title>Chromosome-level genome assembly of Artemia franciscana.</title>
        <authorList>
            <person name="Jo E."/>
        </authorList>
    </citation>
    <scope>NUCLEOTIDE SEQUENCE</scope>
    <source>
        <tissue evidence="1">Whole body</tissue>
    </source>
</reference>
<name>A0AA88L331_ARTSF</name>
<proteinExistence type="predicted"/>
<protein>
    <submittedName>
        <fullName evidence="1">Uncharacterized protein</fullName>
    </submittedName>
</protein>
<evidence type="ECO:0000313" key="1">
    <source>
        <dbReference type="EMBL" id="KAK2714777.1"/>
    </source>
</evidence>
<organism evidence="1 2">
    <name type="scientific">Artemia franciscana</name>
    <name type="common">Brine shrimp</name>
    <name type="synonym">Artemia sanfranciscana</name>
    <dbReference type="NCBI Taxonomy" id="6661"/>
    <lineage>
        <taxon>Eukaryota</taxon>
        <taxon>Metazoa</taxon>
        <taxon>Ecdysozoa</taxon>
        <taxon>Arthropoda</taxon>
        <taxon>Crustacea</taxon>
        <taxon>Branchiopoda</taxon>
        <taxon>Anostraca</taxon>
        <taxon>Artemiidae</taxon>
        <taxon>Artemia</taxon>
    </lineage>
</organism>
<dbReference type="AlphaFoldDB" id="A0AA88L331"/>
<gene>
    <name evidence="1" type="ORF">QYM36_009108</name>
</gene>
<feature type="non-terminal residue" evidence="1">
    <location>
        <position position="94"/>
    </location>
</feature>
<sequence length="94" mass="10912">MMKKRDQLFSDYLNCESDDSWEEYRKARNRVNSAQRAATREYFGEKLKSQKENIRGTWLTIKSVLGNGKDSASTEQLAIGERTVSGRQEVNEEF</sequence>
<dbReference type="EMBL" id="JAVRJZ010000013">
    <property type="protein sequence ID" value="KAK2714777.1"/>
    <property type="molecule type" value="Genomic_DNA"/>
</dbReference>
<accession>A0AA88L331</accession>
<keyword evidence="2" id="KW-1185">Reference proteome</keyword>